<dbReference type="GeneID" id="25267165"/>
<evidence type="ECO:0000313" key="2">
    <source>
        <dbReference type="Proteomes" id="UP000027361"/>
    </source>
</evidence>
<evidence type="ECO:0000313" key="1">
    <source>
        <dbReference type="EMBL" id="KDN49554.1"/>
    </source>
</evidence>
<protein>
    <submittedName>
        <fullName evidence="1">Uncharacterized protein</fullName>
    </submittedName>
</protein>
<dbReference type="AlphaFoldDB" id="A0A066WEN7"/>
<dbReference type="HOGENOM" id="CLU_1769380_0_0_1"/>
<organism evidence="1 2">
    <name type="scientific">Tilletiaria anomala (strain ATCC 24038 / CBS 436.72 / UBC 951)</name>
    <dbReference type="NCBI Taxonomy" id="1037660"/>
    <lineage>
        <taxon>Eukaryota</taxon>
        <taxon>Fungi</taxon>
        <taxon>Dikarya</taxon>
        <taxon>Basidiomycota</taxon>
        <taxon>Ustilaginomycotina</taxon>
        <taxon>Exobasidiomycetes</taxon>
        <taxon>Georgefischeriales</taxon>
        <taxon>Tilletiariaceae</taxon>
        <taxon>Tilletiaria</taxon>
    </lineage>
</organism>
<comment type="caution">
    <text evidence="1">The sequence shown here is derived from an EMBL/GenBank/DDBJ whole genome shotgun (WGS) entry which is preliminary data.</text>
</comment>
<accession>A0A066WEN7</accession>
<dbReference type="InParanoid" id="A0A066WEN7"/>
<proteinExistence type="predicted"/>
<gene>
    <name evidence="1" type="ORF">K437DRAFT_293681</name>
</gene>
<reference evidence="1 2" key="1">
    <citation type="submission" date="2014-05" db="EMBL/GenBank/DDBJ databases">
        <title>Draft genome sequence of a rare smut relative, Tilletiaria anomala UBC 951.</title>
        <authorList>
            <consortium name="DOE Joint Genome Institute"/>
            <person name="Toome M."/>
            <person name="Kuo A."/>
            <person name="Henrissat B."/>
            <person name="Lipzen A."/>
            <person name="Tritt A."/>
            <person name="Yoshinaga Y."/>
            <person name="Zane M."/>
            <person name="Barry K."/>
            <person name="Grigoriev I.V."/>
            <person name="Spatafora J.W."/>
            <person name="Aimea M.C."/>
        </authorList>
    </citation>
    <scope>NUCLEOTIDE SEQUENCE [LARGE SCALE GENOMIC DNA]</scope>
    <source>
        <strain evidence="1 2">UBC 951</strain>
    </source>
</reference>
<keyword evidence="2" id="KW-1185">Reference proteome</keyword>
<sequence length="147" mass="16633">MTKAKDFPLVQSGVTPCKGTGGTDWSSKFRACTALWIKSASEPQFRYERSQQILAEACNRLRCKKQRARATLPDYSFVGENADITTLYKQACLLCHKPMAHTIFGFGSKRATCRLAIKTGVLVWICLQVFHNEAELEDDFEMIWNCS</sequence>
<dbReference type="EMBL" id="JMSN01000021">
    <property type="protein sequence ID" value="KDN49554.1"/>
    <property type="molecule type" value="Genomic_DNA"/>
</dbReference>
<name>A0A066WEN7_TILAU</name>
<dbReference type="RefSeq" id="XP_013244340.1">
    <property type="nucleotide sequence ID" value="XM_013388886.1"/>
</dbReference>
<dbReference type="Proteomes" id="UP000027361">
    <property type="component" value="Unassembled WGS sequence"/>
</dbReference>